<feature type="compositionally biased region" description="Basic residues" evidence="16">
    <location>
        <begin position="735"/>
        <end position="755"/>
    </location>
</feature>
<dbReference type="AlphaFoldDB" id="A0AAW2EML1"/>
<feature type="region of interest" description="Disordered" evidence="16">
    <location>
        <begin position="1"/>
        <end position="39"/>
    </location>
</feature>
<dbReference type="Proteomes" id="UP001430953">
    <property type="component" value="Unassembled WGS sequence"/>
</dbReference>
<dbReference type="SMART" id="SM00184">
    <property type="entry name" value="RING"/>
    <property type="match status" value="1"/>
</dbReference>
<evidence type="ECO:0000256" key="11">
    <source>
        <dbReference type="ARBA" id="ARBA00076856"/>
    </source>
</evidence>
<dbReference type="InterPro" id="IPR058745">
    <property type="entry name" value="PWI_Topors"/>
</dbReference>
<dbReference type="InterPro" id="IPR058746">
    <property type="entry name" value="Znf_RING-type_Topors"/>
</dbReference>
<evidence type="ECO:0000256" key="1">
    <source>
        <dbReference type="ARBA" id="ARBA00000900"/>
    </source>
</evidence>
<evidence type="ECO:0000256" key="9">
    <source>
        <dbReference type="ARBA" id="ARBA00023163"/>
    </source>
</evidence>
<dbReference type="InterPro" id="IPR013083">
    <property type="entry name" value="Znf_RING/FYVE/PHD"/>
</dbReference>
<evidence type="ECO:0000256" key="14">
    <source>
        <dbReference type="ARBA" id="ARBA00079184"/>
    </source>
</evidence>
<feature type="compositionally biased region" description="Polar residues" evidence="16">
    <location>
        <begin position="442"/>
        <end position="464"/>
    </location>
</feature>
<dbReference type="GO" id="GO:0000209">
    <property type="term" value="P:protein polyubiquitination"/>
    <property type="evidence" value="ECO:0007669"/>
    <property type="project" value="TreeGrafter"/>
</dbReference>
<feature type="compositionally biased region" description="Basic residues" evidence="16">
    <location>
        <begin position="796"/>
        <end position="805"/>
    </location>
</feature>
<evidence type="ECO:0000256" key="12">
    <source>
        <dbReference type="ARBA" id="ARBA00076940"/>
    </source>
</evidence>
<feature type="region of interest" description="Disordered" evidence="16">
    <location>
        <begin position="158"/>
        <end position="178"/>
    </location>
</feature>
<evidence type="ECO:0000313" key="19">
    <source>
        <dbReference type="Proteomes" id="UP001430953"/>
    </source>
</evidence>
<dbReference type="CDD" id="cd16574">
    <property type="entry name" value="RING-HC_Topors"/>
    <property type="match status" value="1"/>
</dbReference>
<evidence type="ECO:0000256" key="6">
    <source>
        <dbReference type="ARBA" id="ARBA00022786"/>
    </source>
</evidence>
<evidence type="ECO:0000256" key="10">
    <source>
        <dbReference type="ARBA" id="ARBA00071236"/>
    </source>
</evidence>
<keyword evidence="7" id="KW-0862">Zinc</keyword>
<feature type="region of interest" description="Disordered" evidence="16">
    <location>
        <begin position="501"/>
        <end position="548"/>
    </location>
</feature>
<dbReference type="EC" id="2.3.2.27" evidence="2"/>
<evidence type="ECO:0000313" key="18">
    <source>
        <dbReference type="EMBL" id="KAL0103087.1"/>
    </source>
</evidence>
<feature type="compositionally biased region" description="Low complexity" evidence="16">
    <location>
        <begin position="722"/>
        <end position="734"/>
    </location>
</feature>
<dbReference type="Pfam" id="PF00097">
    <property type="entry name" value="zf-C3HC4"/>
    <property type="match status" value="1"/>
</dbReference>
<dbReference type="PANTHER" id="PTHR46077:SF1">
    <property type="entry name" value="TOP1 BINDING ARGININE_SERINE RICH PROTEIN, E3 UBIQUITIN LIGASE"/>
    <property type="match status" value="1"/>
</dbReference>
<comment type="catalytic activity">
    <reaction evidence="1">
        <text>S-ubiquitinyl-[E2 ubiquitin-conjugating enzyme]-L-cysteine + [acceptor protein]-L-lysine = [E2 ubiquitin-conjugating enzyme]-L-cysteine + N(6)-ubiquitinyl-[acceptor protein]-L-lysine.</text>
        <dbReference type="EC" id="2.3.2.27"/>
    </reaction>
</comment>
<feature type="compositionally biased region" description="Basic and acidic residues" evidence="16">
    <location>
        <begin position="626"/>
        <end position="651"/>
    </location>
</feature>
<evidence type="ECO:0000256" key="13">
    <source>
        <dbReference type="ARBA" id="ARBA00079040"/>
    </source>
</evidence>
<name>A0AAW2EML1_9HYME</name>
<evidence type="ECO:0000256" key="2">
    <source>
        <dbReference type="ARBA" id="ARBA00012483"/>
    </source>
</evidence>
<proteinExistence type="predicted"/>
<feature type="region of interest" description="Disordered" evidence="16">
    <location>
        <begin position="711"/>
        <end position="761"/>
    </location>
</feature>
<feature type="region of interest" description="Disordered" evidence="16">
    <location>
        <begin position="577"/>
        <end position="698"/>
    </location>
</feature>
<dbReference type="SUPFAM" id="SSF57850">
    <property type="entry name" value="RING/U-box"/>
    <property type="match status" value="1"/>
</dbReference>
<dbReference type="Pfam" id="PF26084">
    <property type="entry name" value="PWI_Topors"/>
    <property type="match status" value="1"/>
</dbReference>
<reference evidence="18 19" key="1">
    <citation type="submission" date="2023-03" db="EMBL/GenBank/DDBJ databases">
        <title>High recombination rates correlate with genetic variation in Cardiocondyla obscurior ants.</title>
        <authorList>
            <person name="Errbii M."/>
        </authorList>
    </citation>
    <scope>NUCLEOTIDE SEQUENCE [LARGE SCALE GENOMIC DNA]</scope>
    <source>
        <strain evidence="18">Alpha-2009</strain>
        <tissue evidence="18">Whole body</tissue>
    </source>
</reference>
<feature type="compositionally biased region" description="Basic residues" evidence="16">
    <location>
        <begin position="501"/>
        <end position="516"/>
    </location>
</feature>
<feature type="compositionally biased region" description="Basic and acidic residues" evidence="16">
    <location>
        <begin position="663"/>
        <end position="698"/>
    </location>
</feature>
<feature type="region of interest" description="Disordered" evidence="16">
    <location>
        <begin position="780"/>
        <end position="830"/>
    </location>
</feature>
<evidence type="ECO:0000256" key="3">
    <source>
        <dbReference type="ARBA" id="ARBA00022679"/>
    </source>
</evidence>
<dbReference type="Gene3D" id="3.30.40.10">
    <property type="entry name" value="Zinc/RING finger domain, C3HC4 (zinc finger)"/>
    <property type="match status" value="1"/>
</dbReference>
<feature type="compositionally biased region" description="Low complexity" evidence="16">
    <location>
        <begin position="465"/>
        <end position="485"/>
    </location>
</feature>
<keyword evidence="4" id="KW-0479">Metal-binding</keyword>
<dbReference type="InterPro" id="IPR001841">
    <property type="entry name" value="Znf_RING"/>
</dbReference>
<keyword evidence="6" id="KW-0833">Ubl conjugation pathway</keyword>
<keyword evidence="9" id="KW-0804">Transcription</keyword>
<dbReference type="GO" id="GO:0005634">
    <property type="term" value="C:nucleus"/>
    <property type="evidence" value="ECO:0007669"/>
    <property type="project" value="UniProtKB-ARBA"/>
</dbReference>
<dbReference type="PROSITE" id="PS00518">
    <property type="entry name" value="ZF_RING_1"/>
    <property type="match status" value="1"/>
</dbReference>
<organism evidence="18 19">
    <name type="scientific">Cardiocondyla obscurior</name>
    <dbReference type="NCBI Taxonomy" id="286306"/>
    <lineage>
        <taxon>Eukaryota</taxon>
        <taxon>Metazoa</taxon>
        <taxon>Ecdysozoa</taxon>
        <taxon>Arthropoda</taxon>
        <taxon>Hexapoda</taxon>
        <taxon>Insecta</taxon>
        <taxon>Pterygota</taxon>
        <taxon>Neoptera</taxon>
        <taxon>Endopterygota</taxon>
        <taxon>Hymenoptera</taxon>
        <taxon>Apocrita</taxon>
        <taxon>Aculeata</taxon>
        <taxon>Formicoidea</taxon>
        <taxon>Formicidae</taxon>
        <taxon>Myrmicinae</taxon>
        <taxon>Cardiocondyla</taxon>
    </lineage>
</organism>
<dbReference type="GO" id="GO:0061630">
    <property type="term" value="F:ubiquitin protein ligase activity"/>
    <property type="evidence" value="ECO:0007669"/>
    <property type="project" value="UniProtKB-EC"/>
</dbReference>
<keyword evidence="8" id="KW-0805">Transcription regulation</keyword>
<dbReference type="EMBL" id="JADYXP020000021">
    <property type="protein sequence ID" value="KAL0103087.1"/>
    <property type="molecule type" value="Genomic_DNA"/>
</dbReference>
<evidence type="ECO:0000256" key="4">
    <source>
        <dbReference type="ARBA" id="ARBA00022723"/>
    </source>
</evidence>
<sequence>MEGPLEIKTSSVGVEEPIKSEALVQNSDNSERSENAASPPPNCSICLGKLINTSFTDSCLHQFCFICLLQWSKIKTECPLCKQTFKSIIHNVRSEEDYDQYHVPRELVPQIPPSQVPATLDVNFHWNVIPRRFAYRTTMTGGPRHGVVLNPEQVTRREQLPSMAPQVPREERRRRRANPTDYRRTVYRHGIWATALPDIFGRFRECSPDYYRRQPQELDRLIPWLNRELQVLLNNEPTHVAYVLSVIIDALTQHDIRSPEFRNIVRPFFTVHTDHFAHELLNFAQTNFDLIGYDQSVTYLPRGLSNEYATLIASPTSSSSSSNSSGSSISSNSSSSSSSSNSSLNSDNSDVRILSEAIDLRVNAELPNTLPHPISMPGPSAVGQMFHRVETSNNVPELLIISSSSSESDGECEIIGYVKPRHERTPEIIELLSSDSDHVSVFHTSSGNKQSTVRKTHSENTALPSTSHVSKGSSLSSCSTTSDATSESNYDIRTYFGRRKSKKSGKKIIAQKHRRSYGTENRNKLGKKRKVSSSSEYSSSSESSLKKNYEKRFKKTKYRVQAKGVGRIKLVKKEESYSDDDSSCSDSSTEIDSKTKTKNRCREYKSKKNCLSSANIRAAKSGKTTRSKEKTLNLEKLNSKNKDAKCSENRQSRSRSNSVSSDASERDKRSNCKQRESRNTNEFESRDDSVSLNKDMSRNEYKSKLKKRIYYSSDSEEDRLRSSSQCSNYSNKSYSHWKKSKRKEKHKDKERHRSSSRIFNLSQSNAGTILTMSRSSKNDMYLIKHSDRNGSDCKEKHKSRKKSKYRKSESEKKSRPKEKRRRLQSSSTSG</sequence>
<dbReference type="PROSITE" id="PS50089">
    <property type="entry name" value="ZF_RING_2"/>
    <property type="match status" value="1"/>
</dbReference>
<comment type="caution">
    <text evidence="18">The sequence shown here is derived from an EMBL/GenBank/DDBJ whole genome shotgun (WGS) entry which is preliminary data.</text>
</comment>
<evidence type="ECO:0000256" key="5">
    <source>
        <dbReference type="ARBA" id="ARBA00022771"/>
    </source>
</evidence>
<evidence type="ECO:0000256" key="15">
    <source>
        <dbReference type="PROSITE-ProRule" id="PRU00175"/>
    </source>
</evidence>
<feature type="compositionally biased region" description="Basic residues" evidence="16">
    <location>
        <begin position="814"/>
        <end position="823"/>
    </location>
</feature>
<feature type="region of interest" description="Disordered" evidence="16">
    <location>
        <begin position="442"/>
        <end position="485"/>
    </location>
</feature>
<accession>A0AAW2EML1</accession>
<feature type="domain" description="RING-type" evidence="17">
    <location>
        <begin position="43"/>
        <end position="82"/>
    </location>
</feature>
<dbReference type="FunFam" id="3.30.40.10:FF:000136">
    <property type="entry name" value="E3 ubiquitin-protein ligase Topors"/>
    <property type="match status" value="1"/>
</dbReference>
<feature type="compositionally biased region" description="Basic and acidic residues" evidence="16">
    <location>
        <begin position="782"/>
        <end position="795"/>
    </location>
</feature>
<feature type="region of interest" description="Disordered" evidence="16">
    <location>
        <begin position="314"/>
        <end position="348"/>
    </location>
</feature>
<dbReference type="PANTHER" id="PTHR46077">
    <property type="entry name" value="E3 UBIQUITIN-PROTEIN LIGASE TOPORS"/>
    <property type="match status" value="1"/>
</dbReference>
<evidence type="ECO:0000256" key="16">
    <source>
        <dbReference type="SAM" id="MobiDB-lite"/>
    </source>
</evidence>
<feature type="compositionally biased region" description="Low complexity" evidence="16">
    <location>
        <begin position="317"/>
        <end position="348"/>
    </location>
</feature>
<dbReference type="InterPro" id="IPR018957">
    <property type="entry name" value="Znf_C3HC4_RING-type"/>
</dbReference>
<dbReference type="GO" id="GO:0008270">
    <property type="term" value="F:zinc ion binding"/>
    <property type="evidence" value="ECO:0007669"/>
    <property type="project" value="UniProtKB-KW"/>
</dbReference>
<protein>
    <recommendedName>
        <fullName evidence="10">E3 ubiquitin-protein ligase Topors</fullName>
        <ecNumber evidence="2">2.3.2.27</ecNumber>
    </recommendedName>
    <alternativeName>
        <fullName evidence="11">RING-type E3 ubiquitin transferase Topors</fullName>
    </alternativeName>
    <alternativeName>
        <fullName evidence="13">SUMO1-protein E3 ligase Topors</fullName>
    </alternativeName>
    <alternativeName>
        <fullName evidence="12">Topoisomerase I-binding RING finger protein</fullName>
    </alternativeName>
    <alternativeName>
        <fullName evidence="14">Topoisomerase I-binding arginine/serine-rich protein</fullName>
    </alternativeName>
</protein>
<feature type="compositionally biased region" description="Low complexity" evidence="16">
    <location>
        <begin position="532"/>
        <end position="543"/>
    </location>
</feature>
<evidence type="ECO:0000256" key="8">
    <source>
        <dbReference type="ARBA" id="ARBA00023015"/>
    </source>
</evidence>
<evidence type="ECO:0000256" key="7">
    <source>
        <dbReference type="ARBA" id="ARBA00022833"/>
    </source>
</evidence>
<dbReference type="GO" id="GO:0006513">
    <property type="term" value="P:protein monoubiquitination"/>
    <property type="evidence" value="ECO:0007669"/>
    <property type="project" value="TreeGrafter"/>
</dbReference>
<gene>
    <name evidence="18" type="ORF">PUN28_017432</name>
</gene>
<keyword evidence="5 15" id="KW-0863">Zinc-finger</keyword>
<keyword evidence="19" id="KW-1185">Reference proteome</keyword>
<evidence type="ECO:0000259" key="17">
    <source>
        <dbReference type="PROSITE" id="PS50089"/>
    </source>
</evidence>
<feature type="compositionally biased region" description="Basic and acidic residues" evidence="16">
    <location>
        <begin position="591"/>
        <end position="606"/>
    </location>
</feature>
<dbReference type="InterPro" id="IPR017907">
    <property type="entry name" value="Znf_RING_CS"/>
</dbReference>
<keyword evidence="3" id="KW-0808">Transferase</keyword>